<dbReference type="GO" id="GO:0009166">
    <property type="term" value="P:nucleotide catabolic process"/>
    <property type="evidence" value="ECO:0007669"/>
    <property type="project" value="InterPro"/>
</dbReference>
<feature type="region of interest" description="Disordered" evidence="1">
    <location>
        <begin position="78"/>
        <end position="146"/>
    </location>
</feature>
<name>A0A5C6DA53_9BACT</name>
<protein>
    <submittedName>
        <fullName evidence="3">Perchlorate reductase subunit gamma</fullName>
    </submittedName>
</protein>
<evidence type="ECO:0000313" key="3">
    <source>
        <dbReference type="EMBL" id="TWU31719.1"/>
    </source>
</evidence>
<feature type="compositionally biased region" description="Acidic residues" evidence="1">
    <location>
        <begin position="93"/>
        <end position="102"/>
    </location>
</feature>
<dbReference type="RefSeq" id="WP_146530697.1">
    <property type="nucleotide sequence ID" value="NZ_SJPV01000015.1"/>
</dbReference>
<organism evidence="3 4">
    <name type="scientific">Novipirellula artificiosorum</name>
    <dbReference type="NCBI Taxonomy" id="2528016"/>
    <lineage>
        <taxon>Bacteria</taxon>
        <taxon>Pseudomonadati</taxon>
        <taxon>Planctomycetota</taxon>
        <taxon>Planctomycetia</taxon>
        <taxon>Pirellulales</taxon>
        <taxon>Pirellulaceae</taxon>
        <taxon>Novipirellula</taxon>
    </lineage>
</organism>
<keyword evidence="4" id="KW-1185">Reference proteome</keyword>
<feature type="domain" description="Cytochrome c-552/4" evidence="2">
    <location>
        <begin position="449"/>
        <end position="529"/>
    </location>
</feature>
<dbReference type="InterPro" id="IPR029052">
    <property type="entry name" value="Metallo-depent_PP-like"/>
</dbReference>
<reference evidence="3 4" key="1">
    <citation type="submission" date="2019-02" db="EMBL/GenBank/DDBJ databases">
        <title>Deep-cultivation of Planctomycetes and their phenomic and genomic characterization uncovers novel biology.</title>
        <authorList>
            <person name="Wiegand S."/>
            <person name="Jogler M."/>
            <person name="Boedeker C."/>
            <person name="Pinto D."/>
            <person name="Vollmers J."/>
            <person name="Rivas-Marin E."/>
            <person name="Kohn T."/>
            <person name="Peeters S.H."/>
            <person name="Heuer A."/>
            <person name="Rast P."/>
            <person name="Oberbeckmann S."/>
            <person name="Bunk B."/>
            <person name="Jeske O."/>
            <person name="Meyerdierks A."/>
            <person name="Storesund J.E."/>
            <person name="Kallscheuer N."/>
            <person name="Luecker S."/>
            <person name="Lage O.M."/>
            <person name="Pohl T."/>
            <person name="Merkel B.J."/>
            <person name="Hornburger P."/>
            <person name="Mueller R.-W."/>
            <person name="Bruemmer F."/>
            <person name="Labrenz M."/>
            <person name="Spormann A.M."/>
            <person name="Op Den Camp H."/>
            <person name="Overmann J."/>
            <person name="Amann R."/>
            <person name="Jetten M.S.M."/>
            <person name="Mascher T."/>
            <person name="Medema M.H."/>
            <person name="Devos D.P."/>
            <person name="Kaster A.-K."/>
            <person name="Ovreas L."/>
            <person name="Rohde M."/>
            <person name="Galperin M.Y."/>
            <person name="Jogler C."/>
        </authorList>
    </citation>
    <scope>NUCLEOTIDE SEQUENCE [LARGE SCALE GENOMIC DNA]</scope>
    <source>
        <strain evidence="3 4">Poly41</strain>
    </source>
</reference>
<dbReference type="PANTHER" id="PTHR11575">
    <property type="entry name" value="5'-NUCLEOTIDASE-RELATED"/>
    <property type="match status" value="1"/>
</dbReference>
<dbReference type="EMBL" id="SJPV01000015">
    <property type="protein sequence ID" value="TWU31719.1"/>
    <property type="molecule type" value="Genomic_DNA"/>
</dbReference>
<comment type="caution">
    <text evidence="3">The sequence shown here is derived from an EMBL/GenBank/DDBJ whole genome shotgun (WGS) entry which is preliminary data.</text>
</comment>
<dbReference type="InterPro" id="IPR036280">
    <property type="entry name" value="Multihaem_cyt_sf"/>
</dbReference>
<evidence type="ECO:0000313" key="4">
    <source>
        <dbReference type="Proteomes" id="UP000319143"/>
    </source>
</evidence>
<gene>
    <name evidence="3" type="primary">pcrC_2</name>
    <name evidence="3" type="ORF">Poly41_59530</name>
</gene>
<dbReference type="GO" id="GO:0016787">
    <property type="term" value="F:hydrolase activity"/>
    <property type="evidence" value="ECO:0007669"/>
    <property type="project" value="InterPro"/>
</dbReference>
<dbReference type="Pfam" id="PF13435">
    <property type="entry name" value="Cytochrome_C554"/>
    <property type="match status" value="1"/>
</dbReference>
<sequence length="599" mass="64754">MKISVKPASLHDPSPLPPKGDAPLRVAARIACVAAVVLVGMAFRESSIEAQDADDPVVEQPRLETIPTEIAGPPIKVEIIPTPPGVPAQQDSVPEEMSETEQPETPQIAASDASAKQPTPGQGTGDSDGSAAGAAQSVGPENYRDWPTPDLTLVITGNQHGYIEPCGCTGLDNQKGGVARRYTFLKQLRDDGWNVAPIDAGNQVRRFGRQAEIKFQRTAEALKQMQYDAVGFGPEDVRLGVGELISVAASESAEDALYVSANVVLLDPSLMPQHKVIDRGGIRVGMTSILDPESLEASLSDEMILEPMVAAAKKSLEAILAESPNFKVLTFFGTEKAAENLVRQVPGFDVVVVSGGYGEPTYQMQVIENSETKMIVTGNKAMYVGLVGLYKNSPAKYCRLPMTHEIPDAPEMRKLMADYQFQLRDLGLEALGLKPIPPPSGRMYVGSEACGKCHTTAFDIWENTPHAHATDSLVHPGERGDVPRHFDPECISCHVTGWNPQGFYPYVSGYLSLEGTPHLAAAGCEGCHGPGAEHAAAEEAGSTVSEAKRVQLRDGMRLLYEDAREKCMECHDLDNSPDFHIEDAFEDEYWPQVEHYGLD</sequence>
<feature type="compositionally biased region" description="Low complexity" evidence="1">
    <location>
        <begin position="125"/>
        <end position="139"/>
    </location>
</feature>
<accession>A0A5C6DA53</accession>
<dbReference type="AlphaFoldDB" id="A0A5C6DA53"/>
<evidence type="ECO:0000256" key="1">
    <source>
        <dbReference type="SAM" id="MobiDB-lite"/>
    </source>
</evidence>
<dbReference type="Proteomes" id="UP000319143">
    <property type="component" value="Unassembled WGS sequence"/>
</dbReference>
<dbReference type="InterPro" id="IPR006179">
    <property type="entry name" value="5_nucleotidase/apyrase"/>
</dbReference>
<dbReference type="PANTHER" id="PTHR11575:SF24">
    <property type="entry name" value="5'-NUCLEOTIDASE"/>
    <property type="match status" value="1"/>
</dbReference>
<dbReference type="Gene3D" id="1.10.1130.10">
    <property type="entry name" value="Flavocytochrome C3, Chain A"/>
    <property type="match status" value="1"/>
</dbReference>
<dbReference type="OrthoDB" id="9814800at2"/>
<evidence type="ECO:0000259" key="2">
    <source>
        <dbReference type="Pfam" id="PF13435"/>
    </source>
</evidence>
<dbReference type="Gene3D" id="3.60.21.10">
    <property type="match status" value="1"/>
</dbReference>
<dbReference type="SUPFAM" id="SSF56300">
    <property type="entry name" value="Metallo-dependent phosphatases"/>
    <property type="match status" value="1"/>
</dbReference>
<proteinExistence type="predicted"/>
<dbReference type="SUPFAM" id="SSF48695">
    <property type="entry name" value="Multiheme cytochromes"/>
    <property type="match status" value="1"/>
</dbReference>
<dbReference type="InterPro" id="IPR023155">
    <property type="entry name" value="Cyt_c-552/4"/>
</dbReference>